<dbReference type="GeneID" id="106757755"/>
<sequence>MKRVWRFSSHATGVQLSLFQSHFNGFSQPKRIPSFSTVLSYRQLNTVSDTFSHLIPLFTVNACSSTSTKKDLINDVTILKNELIRDSSDYVQVQSILDYKYDDLSSRYPKGYVFSELMYQLKSNPSLALQVFNWRRKRCSAENPMDTNEYAKGIIAAGRSGNVHFAIKLFEEASTKGVKTTRTYNALMSAFSVNGLADRCQSLFCDLKRDLTCDPSIVTYNILISSFGGLMLVDHMEATFREIGKLDLAMNIKTYNSLIAGYITAWMWDDMEKVFQMLKSSPVQPNIKTYLLMLRGYANSGNLEKMEETYSIVRDHVNEHEISLIRNMICAYYRSSEADKLKKIELLLKFIPEEEYKPWLNVLMITLYAKEDLLEKMENALNKAFKDGTSIKNMGILRCIAATYYRCNAVEKLENFVRRAEISGWSTCRSLYHCKLVMYGSQKPLHELYRVLERMENAKLACTKKTLWIMHKAYSNRGQSPMVLKTLGLMFKHGYEFPLDAFPS</sequence>
<evidence type="ECO:0000256" key="1">
    <source>
        <dbReference type="ARBA" id="ARBA00007626"/>
    </source>
</evidence>
<dbReference type="GO" id="GO:0003729">
    <property type="term" value="F:mRNA binding"/>
    <property type="evidence" value="ECO:0007669"/>
    <property type="project" value="InterPro"/>
</dbReference>
<name>A0A3Q0EUI9_VIGRR</name>
<keyword evidence="4" id="KW-1185">Reference proteome</keyword>
<dbReference type="RefSeq" id="XP_022634785.1">
    <property type="nucleotide sequence ID" value="XM_022779064.1"/>
</dbReference>
<evidence type="ECO:0000313" key="7">
    <source>
        <dbReference type="RefSeq" id="XP_022634787.1"/>
    </source>
</evidence>
<dbReference type="InterPro" id="IPR011990">
    <property type="entry name" value="TPR-like_helical_dom_sf"/>
</dbReference>
<keyword evidence="2" id="KW-0677">Repeat</keyword>
<dbReference type="RefSeq" id="XP_022634786.1">
    <property type="nucleotide sequence ID" value="XM_022779065.1"/>
</dbReference>
<reference evidence="5 6" key="2">
    <citation type="submission" date="2025-04" db="UniProtKB">
        <authorList>
            <consortium name="RefSeq"/>
        </authorList>
    </citation>
    <scope>IDENTIFICATION</scope>
    <source>
        <tissue evidence="5 6">Leaf</tissue>
    </source>
</reference>
<feature type="repeat" description="PPR" evidence="3">
    <location>
        <begin position="251"/>
        <end position="285"/>
    </location>
</feature>
<organism evidence="4 6">
    <name type="scientific">Vigna radiata var. radiata</name>
    <name type="common">Mung bean</name>
    <name type="synonym">Phaseolus aureus</name>
    <dbReference type="NCBI Taxonomy" id="3916"/>
    <lineage>
        <taxon>Eukaryota</taxon>
        <taxon>Viridiplantae</taxon>
        <taxon>Streptophyta</taxon>
        <taxon>Embryophyta</taxon>
        <taxon>Tracheophyta</taxon>
        <taxon>Spermatophyta</taxon>
        <taxon>Magnoliopsida</taxon>
        <taxon>eudicotyledons</taxon>
        <taxon>Gunneridae</taxon>
        <taxon>Pentapetalae</taxon>
        <taxon>rosids</taxon>
        <taxon>fabids</taxon>
        <taxon>Fabales</taxon>
        <taxon>Fabaceae</taxon>
        <taxon>Papilionoideae</taxon>
        <taxon>50 kb inversion clade</taxon>
        <taxon>NPAAA clade</taxon>
        <taxon>indigoferoid/millettioid clade</taxon>
        <taxon>Phaseoleae</taxon>
        <taxon>Vigna</taxon>
    </lineage>
</organism>
<dbReference type="AlphaFoldDB" id="A0A3Q0EUI9"/>
<accession>A0A3Q0EUI9</accession>
<dbReference type="Gramene" id="Vradi03g00430.1">
    <property type="protein sequence ID" value="Vradi03g00430.1"/>
    <property type="gene ID" value="Vradi03g00430"/>
</dbReference>
<dbReference type="NCBIfam" id="TIGR00756">
    <property type="entry name" value="PPR"/>
    <property type="match status" value="1"/>
</dbReference>
<evidence type="ECO:0000313" key="4">
    <source>
        <dbReference type="Proteomes" id="UP000087766"/>
    </source>
</evidence>
<dbReference type="OrthoDB" id="185373at2759"/>
<dbReference type="InterPro" id="IPR044179">
    <property type="entry name" value="PPR5-like"/>
</dbReference>
<dbReference type="Pfam" id="PF13041">
    <property type="entry name" value="PPR_2"/>
    <property type="match status" value="2"/>
</dbReference>
<dbReference type="PANTHER" id="PTHR47874">
    <property type="entry name" value="EXPRESSED PROTEIN"/>
    <property type="match status" value="1"/>
</dbReference>
<proteinExistence type="inferred from homology"/>
<evidence type="ECO:0000313" key="5">
    <source>
        <dbReference type="RefSeq" id="XP_022634785.1"/>
    </source>
</evidence>
<dbReference type="Proteomes" id="UP000087766">
    <property type="component" value="Chromosome 3"/>
</dbReference>
<dbReference type="PANTHER" id="PTHR47874:SF1">
    <property type="entry name" value="OS05G0407900 PROTEIN"/>
    <property type="match status" value="1"/>
</dbReference>
<reference evidence="4" key="1">
    <citation type="journal article" date="2014" name="Nat. Commun.">
        <title>Genome sequence of mungbean and insights into evolution within Vigna species.</title>
        <authorList>
            <person name="Kang Y.J."/>
            <person name="Kim S.K."/>
            <person name="Kim M.Y."/>
            <person name="Lestari P."/>
            <person name="Kim K.H."/>
            <person name="Ha B.K."/>
            <person name="Jun T.H."/>
            <person name="Hwang W.J."/>
            <person name="Lee T."/>
            <person name="Lee J."/>
            <person name="Shim S."/>
            <person name="Yoon M.Y."/>
            <person name="Jang Y.E."/>
            <person name="Han K.S."/>
            <person name="Taeprayoon P."/>
            <person name="Yoon N."/>
            <person name="Somta P."/>
            <person name="Tanya P."/>
            <person name="Kim K.S."/>
            <person name="Gwag J.G."/>
            <person name="Moon J.K."/>
            <person name="Lee Y.H."/>
            <person name="Park B.S."/>
            <person name="Bombarely A."/>
            <person name="Doyle J.J."/>
            <person name="Jackson S.A."/>
            <person name="Schafleitner R."/>
            <person name="Srinives P."/>
            <person name="Varshney R.K."/>
            <person name="Lee S.H."/>
        </authorList>
    </citation>
    <scope>NUCLEOTIDE SEQUENCE [LARGE SCALE GENOMIC DNA]</scope>
    <source>
        <strain evidence="4">cv. VC1973A</strain>
    </source>
</reference>
<dbReference type="Gene3D" id="1.25.40.10">
    <property type="entry name" value="Tetratricopeptide repeat domain"/>
    <property type="match status" value="3"/>
</dbReference>
<dbReference type="SMR" id="A0A3Q0EUI9"/>
<evidence type="ECO:0000313" key="6">
    <source>
        <dbReference type="RefSeq" id="XP_022634786.1"/>
    </source>
</evidence>
<dbReference type="InterPro" id="IPR002885">
    <property type="entry name" value="PPR_rpt"/>
</dbReference>
<evidence type="ECO:0000256" key="2">
    <source>
        <dbReference type="ARBA" id="ARBA00022737"/>
    </source>
</evidence>
<protein>
    <submittedName>
        <fullName evidence="5 6">Pentatricopeptide repeat-containing protein At2g30780 isoform X1</fullName>
    </submittedName>
</protein>
<dbReference type="KEGG" id="vra:106757755"/>
<dbReference type="RefSeq" id="XP_022634787.1">
    <property type="nucleotide sequence ID" value="XM_022779066.1"/>
</dbReference>
<evidence type="ECO:0000256" key="3">
    <source>
        <dbReference type="PROSITE-ProRule" id="PRU00708"/>
    </source>
</evidence>
<comment type="similarity">
    <text evidence="1">Belongs to the PPR family. P subfamily.</text>
</comment>
<gene>
    <name evidence="5 6 7" type="primary">LOC106757755</name>
</gene>
<dbReference type="PROSITE" id="PS51375">
    <property type="entry name" value="PPR"/>
    <property type="match status" value="1"/>
</dbReference>